<organism evidence="2">
    <name type="scientific">Opuntia streptacantha</name>
    <name type="common">Prickly pear cactus</name>
    <name type="synonym">Opuntia cardona</name>
    <dbReference type="NCBI Taxonomy" id="393608"/>
    <lineage>
        <taxon>Eukaryota</taxon>
        <taxon>Viridiplantae</taxon>
        <taxon>Streptophyta</taxon>
        <taxon>Embryophyta</taxon>
        <taxon>Tracheophyta</taxon>
        <taxon>Spermatophyta</taxon>
        <taxon>Magnoliopsida</taxon>
        <taxon>eudicotyledons</taxon>
        <taxon>Gunneridae</taxon>
        <taxon>Pentapetalae</taxon>
        <taxon>Caryophyllales</taxon>
        <taxon>Cactineae</taxon>
        <taxon>Cactaceae</taxon>
        <taxon>Opuntioideae</taxon>
        <taxon>Opuntia</taxon>
    </lineage>
</organism>
<feature type="region of interest" description="Disordered" evidence="1">
    <location>
        <begin position="29"/>
        <end position="88"/>
    </location>
</feature>
<name>A0A7C9EW02_OPUST</name>
<accession>A0A7C9EW02</accession>
<dbReference type="EMBL" id="GISG01277940">
    <property type="protein sequence ID" value="MBA4678080.1"/>
    <property type="molecule type" value="Transcribed_RNA"/>
</dbReference>
<reference evidence="2" key="2">
    <citation type="submission" date="2020-07" db="EMBL/GenBank/DDBJ databases">
        <authorList>
            <person name="Vera ALvarez R."/>
            <person name="Arias-Moreno D.M."/>
            <person name="Jimenez-Jacinto V."/>
            <person name="Jimenez-Bremont J.F."/>
            <person name="Swaminathan K."/>
            <person name="Moose S.P."/>
            <person name="Guerrero-Gonzalez M.L."/>
            <person name="Marino-Ramirez L."/>
            <person name="Landsman D."/>
            <person name="Rodriguez-Kessler M."/>
            <person name="Delgado-Sanchez P."/>
        </authorList>
    </citation>
    <scope>NUCLEOTIDE SEQUENCE</scope>
    <source>
        <tissue evidence="2">Cladode</tissue>
    </source>
</reference>
<proteinExistence type="predicted"/>
<evidence type="ECO:0000256" key="1">
    <source>
        <dbReference type="SAM" id="MobiDB-lite"/>
    </source>
</evidence>
<sequence length="112" mass="11918">MEGSSLESPTPPLLLLPCPPLRLLLPRPPCSLKPPNPHHGTTRGRVRERGAGRMMADGAAARPAKGGTTVASSGRHGEVETERNPNMGSTQFAHLTHLTGPLAWNRGVKIAY</sequence>
<feature type="compositionally biased region" description="Low complexity" evidence="1">
    <location>
        <begin position="52"/>
        <end position="67"/>
    </location>
</feature>
<reference evidence="2" key="1">
    <citation type="journal article" date="2013" name="J. Plant Res.">
        <title>Effect of fungi and light on seed germination of three Opuntia species from semiarid lands of central Mexico.</title>
        <authorList>
            <person name="Delgado-Sanchez P."/>
            <person name="Jimenez-Bremont J.F."/>
            <person name="Guerrero-Gonzalez Mde L."/>
            <person name="Flores J."/>
        </authorList>
    </citation>
    <scope>NUCLEOTIDE SEQUENCE</scope>
    <source>
        <tissue evidence="2">Cladode</tissue>
    </source>
</reference>
<dbReference type="AlphaFoldDB" id="A0A7C9EW02"/>
<evidence type="ECO:0000313" key="2">
    <source>
        <dbReference type="EMBL" id="MBA4678080.1"/>
    </source>
</evidence>
<protein>
    <submittedName>
        <fullName evidence="2">Uncharacterized protein</fullName>
    </submittedName>
</protein>